<dbReference type="InParanoid" id="M3ZS94"/>
<dbReference type="AlphaFoldDB" id="M3ZS94"/>
<feature type="coiled-coil region" evidence="3">
    <location>
        <begin position="558"/>
        <end position="615"/>
    </location>
</feature>
<dbReference type="FunFam" id="1.20.58.60:FF:000158">
    <property type="entry name" value="Spectrin beta chain"/>
    <property type="match status" value="1"/>
</dbReference>
<sequence>MLTAQDMTYDEARNLHSKWLKHQAFMAELQSNKEWLDKIEKDGQALMAEKPETEAMVKEKLASLKVMWDDLESTTQTKAKCLFDANKAELFTQSCADLDKWLTGLDSQLQSDDFGKDLTSVNIMLKKQQMLESQVEVRQKEVEELQKQSQALSQEGKGSDEVDGKRITVENKFQTLLAPLKMRRDNLMASREIHQFNRDVEDEILWVEERLPLATSTDHGHNLQTVQLLIKKNQTLQKEIQGHQPRFDDIFERSQQVLRAGSPTAEPIRQRLTELQALWERIRKETENRHSRLSEAHEAQQYYFDAAEAEAWMSEQELYMMSEEKAKDEQSSVAMLKKHQILEQAVEDYADAVHQLSSTSRGLVAAGHPDSERIGMRQSQVDKLYAGLKDLAEERRGKLDERFRLFQLNREVDDLEQWIAEREVVAGSHELGQDYEHVTMLQERFREFARDTGNIGQERVDGVNKLADELINAGHGDAATIAEWKDGLNEAWADLLELIDTRTQILAASYELHKFYHDAKEILHRILDKHKKLPEELGRDQNTVETLQRMHTTFEHDIQALGTQVRQLQEDAVRLQSAYAGDKADDIQKREGEVLEAWKNLLEAAEARRSKLLDTADKFRFFSMVRDLMLWMDDVIRLIEAQEKPSSPSKTSQDRSRPPPKAPRILRPLTGP</sequence>
<dbReference type="Proteomes" id="UP000002852">
    <property type="component" value="Unassembled WGS sequence"/>
</dbReference>
<dbReference type="Pfam" id="PF00435">
    <property type="entry name" value="Spectrin"/>
    <property type="match status" value="6"/>
</dbReference>
<dbReference type="CDD" id="cd00176">
    <property type="entry name" value="SPEC"/>
    <property type="match status" value="4"/>
</dbReference>
<reference evidence="5" key="3">
    <citation type="submission" date="2025-08" db="UniProtKB">
        <authorList>
            <consortium name="Ensembl"/>
        </authorList>
    </citation>
    <scope>IDENTIFICATION</scope>
    <source>
        <strain evidence="5">JP 163 A</strain>
    </source>
</reference>
<organism evidence="5 6">
    <name type="scientific">Xiphophorus maculatus</name>
    <name type="common">Southern platyfish</name>
    <name type="synonym">Platypoecilus maculatus</name>
    <dbReference type="NCBI Taxonomy" id="8083"/>
    <lineage>
        <taxon>Eukaryota</taxon>
        <taxon>Metazoa</taxon>
        <taxon>Chordata</taxon>
        <taxon>Craniata</taxon>
        <taxon>Vertebrata</taxon>
        <taxon>Euteleostomi</taxon>
        <taxon>Actinopterygii</taxon>
        <taxon>Neopterygii</taxon>
        <taxon>Teleostei</taxon>
        <taxon>Neoteleostei</taxon>
        <taxon>Acanthomorphata</taxon>
        <taxon>Ovalentaria</taxon>
        <taxon>Atherinomorphae</taxon>
        <taxon>Cyprinodontiformes</taxon>
        <taxon>Poeciliidae</taxon>
        <taxon>Poeciliinae</taxon>
        <taxon>Xiphophorus</taxon>
    </lineage>
</organism>
<dbReference type="GO" id="GO:0003779">
    <property type="term" value="F:actin binding"/>
    <property type="evidence" value="ECO:0007669"/>
    <property type="project" value="UniProtKB-KW"/>
</dbReference>
<dbReference type="FunFam" id="1.20.58.60:FF:000033">
    <property type="entry name" value="Spectrin beta chain"/>
    <property type="match status" value="1"/>
</dbReference>
<evidence type="ECO:0000256" key="3">
    <source>
        <dbReference type="SAM" id="Coils"/>
    </source>
</evidence>
<dbReference type="SMART" id="SM00150">
    <property type="entry name" value="SPEC"/>
    <property type="match status" value="6"/>
</dbReference>
<reference evidence="6" key="2">
    <citation type="journal article" date="2013" name="Nat. Genet.">
        <title>The genome of the platyfish, Xiphophorus maculatus, provides insights into evolutionary adaptation and several complex traits.</title>
        <authorList>
            <person name="Schartl M."/>
            <person name="Walter R.B."/>
            <person name="Shen Y."/>
            <person name="Garcia T."/>
            <person name="Catchen J."/>
            <person name="Amores A."/>
            <person name="Braasch I."/>
            <person name="Chalopin D."/>
            <person name="Volff J.N."/>
            <person name="Lesch K.P."/>
            <person name="Bisazza A."/>
            <person name="Minx P."/>
            <person name="Hillier L."/>
            <person name="Wilson R.K."/>
            <person name="Fuerstenberg S."/>
            <person name="Boore J."/>
            <person name="Searle S."/>
            <person name="Postlethwait J.H."/>
            <person name="Warren W.C."/>
        </authorList>
    </citation>
    <scope>NUCLEOTIDE SEQUENCE [LARGE SCALE GENOMIC DNA]</scope>
    <source>
        <strain evidence="6">JP 163 A</strain>
    </source>
</reference>
<dbReference type="Gene3D" id="1.20.58.60">
    <property type="match status" value="5"/>
</dbReference>
<feature type="coiled-coil region" evidence="3">
    <location>
        <begin position="128"/>
        <end position="155"/>
    </location>
</feature>
<dbReference type="GeneTree" id="ENSGT00940000154864"/>
<dbReference type="eggNOG" id="KOG0517">
    <property type="taxonomic scope" value="Eukaryota"/>
</dbReference>
<dbReference type="SUPFAM" id="SSF46966">
    <property type="entry name" value="Spectrin repeat"/>
    <property type="match status" value="5"/>
</dbReference>
<name>M3ZS94_XIPMA</name>
<evidence type="ECO:0000313" key="6">
    <source>
        <dbReference type="Proteomes" id="UP000002852"/>
    </source>
</evidence>
<dbReference type="STRING" id="8083.ENSXMAP00000005087"/>
<protein>
    <submittedName>
        <fullName evidence="5">Uncharacterized protein</fullName>
    </submittedName>
</protein>
<dbReference type="HOGENOM" id="CLU_000146_1_2_1"/>
<reference evidence="6" key="1">
    <citation type="submission" date="2012-01" db="EMBL/GenBank/DDBJ databases">
        <authorList>
            <person name="Walter R."/>
            <person name="Schartl M."/>
            <person name="Warren W."/>
        </authorList>
    </citation>
    <scope>NUCLEOTIDE SEQUENCE [LARGE SCALE GENOMIC DNA]</scope>
    <source>
        <strain evidence="6">JP 163 A</strain>
    </source>
</reference>
<keyword evidence="6" id="KW-1185">Reference proteome</keyword>
<evidence type="ECO:0000256" key="4">
    <source>
        <dbReference type="SAM" id="MobiDB-lite"/>
    </source>
</evidence>
<evidence type="ECO:0000313" key="5">
    <source>
        <dbReference type="Ensembl" id="ENSXMAP00000005087.2"/>
    </source>
</evidence>
<evidence type="ECO:0000256" key="1">
    <source>
        <dbReference type="ARBA" id="ARBA00022737"/>
    </source>
</evidence>
<proteinExistence type="predicted"/>
<keyword evidence="1" id="KW-0677">Repeat</keyword>
<keyword evidence="2" id="KW-0009">Actin-binding</keyword>
<accession>M3ZS94</accession>
<dbReference type="InterPro" id="IPR002017">
    <property type="entry name" value="Spectrin_repeat"/>
</dbReference>
<keyword evidence="3" id="KW-0175">Coiled coil</keyword>
<dbReference type="OMA" id="WISEKND"/>
<reference evidence="5" key="4">
    <citation type="submission" date="2025-09" db="UniProtKB">
        <authorList>
            <consortium name="Ensembl"/>
        </authorList>
    </citation>
    <scope>IDENTIFICATION</scope>
    <source>
        <strain evidence="5">JP 163 A</strain>
    </source>
</reference>
<dbReference type="InterPro" id="IPR018159">
    <property type="entry name" value="Spectrin/alpha-actinin"/>
</dbReference>
<dbReference type="Ensembl" id="ENSXMAT00000005092.2">
    <property type="protein sequence ID" value="ENSXMAP00000005087.2"/>
    <property type="gene ID" value="ENSXMAG00000005026.2"/>
</dbReference>
<evidence type="ECO:0000256" key="2">
    <source>
        <dbReference type="ARBA" id="ARBA00023203"/>
    </source>
</evidence>
<feature type="region of interest" description="Disordered" evidence="4">
    <location>
        <begin position="641"/>
        <end position="672"/>
    </location>
</feature>
<dbReference type="PANTHER" id="PTHR11915">
    <property type="entry name" value="SPECTRIN/FILAMIN RELATED CYTOSKELETAL PROTEIN"/>
    <property type="match status" value="1"/>
</dbReference>
<dbReference type="FunFam" id="1.20.58.60:FF:000019">
    <property type="entry name" value="Spectrin beta chain"/>
    <property type="match status" value="1"/>
</dbReference>